<dbReference type="EMBL" id="LR797077">
    <property type="protein sequence ID" value="CAB4185109.1"/>
    <property type="molecule type" value="Genomic_DNA"/>
</dbReference>
<sequence>MNYKLRDLPLSIGDIIDIENFTESQKIRDIAPILNRFVIFEPDQTIRDLAIDDLAPILTAITNRKGLGDAELKKSGGA</sequence>
<dbReference type="EMBL" id="LR798420">
    <property type="protein sequence ID" value="CAB5230474.1"/>
    <property type="molecule type" value="Genomic_DNA"/>
</dbReference>
<dbReference type="EMBL" id="LR796972">
    <property type="protein sequence ID" value="CAB4178999.1"/>
    <property type="molecule type" value="Genomic_DNA"/>
</dbReference>
<dbReference type="EMBL" id="LR797444">
    <property type="protein sequence ID" value="CAB4217413.1"/>
    <property type="molecule type" value="Genomic_DNA"/>
</dbReference>
<accession>A0A6J5SPQ9</accession>
<evidence type="ECO:0000313" key="5">
    <source>
        <dbReference type="EMBL" id="CAB4220420.1"/>
    </source>
</evidence>
<evidence type="ECO:0000313" key="4">
    <source>
        <dbReference type="EMBL" id="CAB4217413.1"/>
    </source>
</evidence>
<name>A0A6J5SPQ9_9CAUD</name>
<proteinExistence type="predicted"/>
<gene>
    <name evidence="1" type="ORF">UFOVP1029_21</name>
    <name evidence="2" type="ORF">UFOVP1129_21</name>
    <name evidence="3" type="ORF">UFOVP1188_21</name>
    <name evidence="4" type="ORF">UFOVP1490_26</name>
    <name evidence="6" type="ORF">UFOVP1576_21</name>
    <name evidence="5" type="ORF">UFOVP1633_21</name>
</gene>
<reference evidence="4" key="1">
    <citation type="submission" date="2020-05" db="EMBL/GenBank/DDBJ databases">
        <authorList>
            <person name="Chiriac C."/>
            <person name="Salcher M."/>
            <person name="Ghai R."/>
            <person name="Kavagutti S V."/>
        </authorList>
    </citation>
    <scope>NUCLEOTIDE SEQUENCE</scope>
</reference>
<dbReference type="EMBL" id="LR797136">
    <property type="protein sequence ID" value="CAB4189367.1"/>
    <property type="molecule type" value="Genomic_DNA"/>
</dbReference>
<evidence type="ECO:0000313" key="2">
    <source>
        <dbReference type="EMBL" id="CAB4185109.1"/>
    </source>
</evidence>
<evidence type="ECO:0000313" key="1">
    <source>
        <dbReference type="EMBL" id="CAB4178999.1"/>
    </source>
</evidence>
<protein>
    <submittedName>
        <fullName evidence="4">Uncharacterized protein</fullName>
    </submittedName>
</protein>
<organism evidence="4">
    <name type="scientific">uncultured Caudovirales phage</name>
    <dbReference type="NCBI Taxonomy" id="2100421"/>
    <lineage>
        <taxon>Viruses</taxon>
        <taxon>Duplodnaviria</taxon>
        <taxon>Heunggongvirae</taxon>
        <taxon>Uroviricota</taxon>
        <taxon>Caudoviricetes</taxon>
        <taxon>Peduoviridae</taxon>
        <taxon>Maltschvirus</taxon>
        <taxon>Maltschvirus maltsch</taxon>
    </lineage>
</organism>
<dbReference type="EMBL" id="LR797495">
    <property type="protein sequence ID" value="CAB4220420.1"/>
    <property type="molecule type" value="Genomic_DNA"/>
</dbReference>
<evidence type="ECO:0000313" key="3">
    <source>
        <dbReference type="EMBL" id="CAB4189367.1"/>
    </source>
</evidence>
<evidence type="ECO:0000313" key="6">
    <source>
        <dbReference type="EMBL" id="CAB5230474.1"/>
    </source>
</evidence>